<feature type="repeat" description="PPR" evidence="3">
    <location>
        <begin position="56"/>
        <end position="90"/>
    </location>
</feature>
<dbReference type="AlphaFoldDB" id="A0AAD4VMR6"/>
<gene>
    <name evidence="5" type="ORF">L3X38_035731</name>
</gene>
<feature type="transmembrane region" description="Helical" evidence="4">
    <location>
        <begin position="20"/>
        <end position="39"/>
    </location>
</feature>
<dbReference type="PROSITE" id="PS51375">
    <property type="entry name" value="PPR"/>
    <property type="match status" value="1"/>
</dbReference>
<keyword evidence="4" id="KW-0472">Membrane</keyword>
<evidence type="ECO:0008006" key="7">
    <source>
        <dbReference type="Google" id="ProtNLM"/>
    </source>
</evidence>
<evidence type="ECO:0000256" key="2">
    <source>
        <dbReference type="ARBA" id="ARBA00022737"/>
    </source>
</evidence>
<sequence>MKLQDMKPDAGLYGKWYRTYVVVAIQIELVSCIFFFFWSRPCQLYLSMRTRGISIDMKTFDTLVKCISKKGGLHKAYQIVDEMVLDGCVPDEGIWSSMVDGFWIHKKVRGPAELLQAELMSEMVDPET</sequence>
<keyword evidence="6" id="KW-1185">Reference proteome</keyword>
<dbReference type="InterPro" id="IPR002885">
    <property type="entry name" value="PPR_rpt"/>
</dbReference>
<name>A0AAD4VMR6_PRUDU</name>
<evidence type="ECO:0000313" key="6">
    <source>
        <dbReference type="Proteomes" id="UP001054821"/>
    </source>
</evidence>
<evidence type="ECO:0000256" key="1">
    <source>
        <dbReference type="ARBA" id="ARBA00007626"/>
    </source>
</evidence>
<dbReference type="Proteomes" id="UP001054821">
    <property type="component" value="Chromosome 6"/>
</dbReference>
<evidence type="ECO:0000313" key="5">
    <source>
        <dbReference type="EMBL" id="KAI5326657.1"/>
    </source>
</evidence>
<accession>A0AAD4VMR6</accession>
<comment type="caution">
    <text evidence="5">The sequence shown here is derived from an EMBL/GenBank/DDBJ whole genome shotgun (WGS) entry which is preliminary data.</text>
</comment>
<dbReference type="EMBL" id="JAJFAZ020000006">
    <property type="protein sequence ID" value="KAI5326657.1"/>
    <property type="molecule type" value="Genomic_DNA"/>
</dbReference>
<keyword evidence="4" id="KW-0812">Transmembrane</keyword>
<keyword evidence="4" id="KW-1133">Transmembrane helix</keyword>
<evidence type="ECO:0000256" key="4">
    <source>
        <dbReference type="SAM" id="Phobius"/>
    </source>
</evidence>
<dbReference type="PANTHER" id="PTHR47941">
    <property type="entry name" value="PENTATRICOPEPTIDE REPEAT-CONTAINING PROTEIN 3, MITOCHONDRIAL"/>
    <property type="match status" value="1"/>
</dbReference>
<protein>
    <recommendedName>
        <fullName evidence="7">Pentatricopeptide repeat superfamily protein</fullName>
    </recommendedName>
</protein>
<proteinExistence type="inferred from homology"/>
<keyword evidence="2" id="KW-0677">Repeat</keyword>
<evidence type="ECO:0000256" key="3">
    <source>
        <dbReference type="PROSITE-ProRule" id="PRU00708"/>
    </source>
</evidence>
<dbReference type="InterPro" id="IPR011990">
    <property type="entry name" value="TPR-like_helical_dom_sf"/>
</dbReference>
<organism evidence="5 6">
    <name type="scientific">Prunus dulcis</name>
    <name type="common">Almond</name>
    <name type="synonym">Amygdalus dulcis</name>
    <dbReference type="NCBI Taxonomy" id="3755"/>
    <lineage>
        <taxon>Eukaryota</taxon>
        <taxon>Viridiplantae</taxon>
        <taxon>Streptophyta</taxon>
        <taxon>Embryophyta</taxon>
        <taxon>Tracheophyta</taxon>
        <taxon>Spermatophyta</taxon>
        <taxon>Magnoliopsida</taxon>
        <taxon>eudicotyledons</taxon>
        <taxon>Gunneridae</taxon>
        <taxon>Pentapetalae</taxon>
        <taxon>rosids</taxon>
        <taxon>fabids</taxon>
        <taxon>Rosales</taxon>
        <taxon>Rosaceae</taxon>
        <taxon>Amygdaloideae</taxon>
        <taxon>Amygdaleae</taxon>
        <taxon>Prunus</taxon>
    </lineage>
</organism>
<dbReference type="NCBIfam" id="TIGR00756">
    <property type="entry name" value="PPR"/>
    <property type="match status" value="1"/>
</dbReference>
<comment type="similarity">
    <text evidence="1">Belongs to the PPR family. P subfamily.</text>
</comment>
<reference evidence="5 6" key="1">
    <citation type="journal article" date="2022" name="G3 (Bethesda)">
        <title>Whole-genome sequence and methylome profiling of the almond [Prunus dulcis (Mill.) D.A. Webb] cultivar 'Nonpareil'.</title>
        <authorList>
            <person name="D'Amico-Willman K.M."/>
            <person name="Ouma W.Z."/>
            <person name="Meulia T."/>
            <person name="Sideli G.M."/>
            <person name="Gradziel T.M."/>
            <person name="Fresnedo-Ramirez J."/>
        </authorList>
    </citation>
    <scope>NUCLEOTIDE SEQUENCE [LARGE SCALE GENOMIC DNA]</scope>
    <source>
        <strain evidence="5">Clone GOH B32 T37-40</strain>
    </source>
</reference>
<dbReference type="Gene3D" id="1.25.40.10">
    <property type="entry name" value="Tetratricopeptide repeat domain"/>
    <property type="match status" value="1"/>
</dbReference>